<evidence type="ECO:0000259" key="8">
    <source>
        <dbReference type="Pfam" id="PF10513"/>
    </source>
</evidence>
<dbReference type="Proteomes" id="UP001054902">
    <property type="component" value="Unassembled WGS sequence"/>
</dbReference>
<dbReference type="AlphaFoldDB" id="A0AAD3H954"/>
<feature type="compositionally biased region" description="Basic residues" evidence="7">
    <location>
        <begin position="383"/>
        <end position="392"/>
    </location>
</feature>
<protein>
    <recommendedName>
        <fullName evidence="6">Enhancer of polycomb-like protein</fullName>
    </recommendedName>
</protein>
<reference evidence="9 10" key="1">
    <citation type="journal article" date="2021" name="Sci. Rep.">
        <title>The genome of the diatom Chaetoceros tenuissimus carries an ancient integrated fragment of an extant virus.</title>
        <authorList>
            <person name="Hongo Y."/>
            <person name="Kimura K."/>
            <person name="Takaki Y."/>
            <person name="Yoshida Y."/>
            <person name="Baba S."/>
            <person name="Kobayashi G."/>
            <person name="Nagasaki K."/>
            <person name="Hano T."/>
            <person name="Tomaru Y."/>
        </authorList>
    </citation>
    <scope>NUCLEOTIDE SEQUENCE [LARGE SCALE GENOMIC DNA]</scope>
    <source>
        <strain evidence="9 10">NIES-3715</strain>
    </source>
</reference>
<keyword evidence="4 6" id="KW-0804">Transcription</keyword>
<dbReference type="InterPro" id="IPR019542">
    <property type="entry name" value="Enhancer_polycomb-like_N"/>
</dbReference>
<proteinExistence type="inferred from homology"/>
<evidence type="ECO:0000256" key="7">
    <source>
        <dbReference type="SAM" id="MobiDB-lite"/>
    </source>
</evidence>
<keyword evidence="3 6" id="KW-0805">Transcription regulation</keyword>
<organism evidence="9 10">
    <name type="scientific">Chaetoceros tenuissimus</name>
    <dbReference type="NCBI Taxonomy" id="426638"/>
    <lineage>
        <taxon>Eukaryota</taxon>
        <taxon>Sar</taxon>
        <taxon>Stramenopiles</taxon>
        <taxon>Ochrophyta</taxon>
        <taxon>Bacillariophyta</taxon>
        <taxon>Coscinodiscophyceae</taxon>
        <taxon>Chaetocerotophycidae</taxon>
        <taxon>Chaetocerotales</taxon>
        <taxon>Chaetocerotaceae</taxon>
        <taxon>Chaetoceros</taxon>
    </lineage>
</organism>
<comment type="similarity">
    <text evidence="2 6">Belongs to the enhancer of polycomb family.</text>
</comment>
<evidence type="ECO:0000256" key="6">
    <source>
        <dbReference type="RuleBase" id="RU361124"/>
    </source>
</evidence>
<dbReference type="EMBL" id="BLLK01000047">
    <property type="protein sequence ID" value="GFH54544.1"/>
    <property type="molecule type" value="Genomic_DNA"/>
</dbReference>
<keyword evidence="5 6" id="KW-0539">Nucleus</keyword>
<dbReference type="GO" id="GO:0035267">
    <property type="term" value="C:NuA4 histone acetyltransferase complex"/>
    <property type="evidence" value="ECO:0007669"/>
    <property type="project" value="InterPro"/>
</dbReference>
<comment type="subcellular location">
    <subcellularLocation>
        <location evidence="1 6">Nucleus</location>
    </subcellularLocation>
</comment>
<dbReference type="Pfam" id="PF10513">
    <property type="entry name" value="EPL1"/>
    <property type="match status" value="1"/>
</dbReference>
<evidence type="ECO:0000313" key="10">
    <source>
        <dbReference type="Proteomes" id="UP001054902"/>
    </source>
</evidence>
<accession>A0AAD3H954</accession>
<dbReference type="GO" id="GO:0005634">
    <property type="term" value="C:nucleus"/>
    <property type="evidence" value="ECO:0007669"/>
    <property type="project" value="UniProtKB-SubCell"/>
</dbReference>
<feature type="region of interest" description="Disordered" evidence="7">
    <location>
        <begin position="558"/>
        <end position="581"/>
    </location>
</feature>
<comment type="caution">
    <text evidence="9">The sequence shown here is derived from an EMBL/GenBank/DDBJ whole genome shotgun (WGS) entry which is preliminary data.</text>
</comment>
<evidence type="ECO:0000256" key="4">
    <source>
        <dbReference type="ARBA" id="ARBA00023163"/>
    </source>
</evidence>
<evidence type="ECO:0000256" key="1">
    <source>
        <dbReference type="ARBA" id="ARBA00004123"/>
    </source>
</evidence>
<dbReference type="PANTHER" id="PTHR14898">
    <property type="entry name" value="ENHANCER OF POLYCOMB"/>
    <property type="match status" value="1"/>
</dbReference>
<evidence type="ECO:0000256" key="2">
    <source>
        <dbReference type="ARBA" id="ARBA00008035"/>
    </source>
</evidence>
<dbReference type="InterPro" id="IPR024943">
    <property type="entry name" value="Enhancer_polycomb"/>
</dbReference>
<name>A0AAD3H954_9STRA</name>
<dbReference type="GO" id="GO:0006357">
    <property type="term" value="P:regulation of transcription by RNA polymerase II"/>
    <property type="evidence" value="ECO:0007669"/>
    <property type="project" value="InterPro"/>
</dbReference>
<feature type="domain" description="Enhancer of polycomb-like N-terminal" evidence="8">
    <location>
        <begin position="53"/>
        <end position="190"/>
    </location>
</feature>
<sequence length="614" mass="69530">MSPPAPSPTPGLQRAPLDVYRKITVIRDKTDSVTFEDSSGEVQTVQDLGEEAFSATPTLQPKVKLDIPVPTIKDVATYEKDIPATYEAPTAYVRYERPKLEETDTIIEYNLDEEDEKWLLEHLIFGSKALSSHEILSIEKTNATGALENSLNGLDNIPEESKENNCLNNDEHRVQLPLRTFEHMIDLLEKATAFETIITLVQAERLIVAKIPEILDSFGSAHTGPLHTQEHKKSKGNVNCKTVVTEVYNYWVDKRSKLKKPLLRRYWPVTATNDTNPHMVFRPREKEKYKLRKKRQNDLDGYKKMKQLRIDFTKIKALLDLIKKREELNKVVLDMQCDWFDQRLYEMIDTSGLQRESDRLSHKEVDEALDTPKLFDTHSLDKGKKKKRKRSSLAKSPKAPLTGKGAVSNAPSNSAVEMDSANRASAKKPRAIPADQNNPPPCLNSLRTREHYITSWKNAVPFITTYVDAKPIETCRFRHRPRIGRGGRVIIDRIPHPSHGDQPTNVYVSGEGTTMECEEGKQVGRMLELLPQALDTNEVRRRIEEISANAIIEEDERNKKTKGLSLPSSTSNNSAANNDDGNDVEAVLVKMNDWTETDEQIFGGLENGLTFGPL</sequence>
<keyword evidence="10" id="KW-1185">Reference proteome</keyword>
<evidence type="ECO:0000256" key="3">
    <source>
        <dbReference type="ARBA" id="ARBA00023015"/>
    </source>
</evidence>
<gene>
    <name evidence="9" type="ORF">CTEN210_11020</name>
</gene>
<feature type="compositionally biased region" description="Low complexity" evidence="7">
    <location>
        <begin position="563"/>
        <end position="579"/>
    </location>
</feature>
<evidence type="ECO:0000256" key="5">
    <source>
        <dbReference type="ARBA" id="ARBA00023242"/>
    </source>
</evidence>
<evidence type="ECO:0000313" key="9">
    <source>
        <dbReference type="EMBL" id="GFH54544.1"/>
    </source>
</evidence>
<feature type="region of interest" description="Disordered" evidence="7">
    <location>
        <begin position="376"/>
        <end position="444"/>
    </location>
</feature>